<reference evidence="1 2" key="1">
    <citation type="journal article" date="2012" name="Int. J. Syst. Evol. Microbiol.">
        <title>Vibrio caribbeanicus sp. nov., isolated from the marine sponge Scleritoderma cyanea.</title>
        <authorList>
            <person name="Hoffmann M."/>
            <person name="Monday S.R."/>
            <person name="Allard M.W."/>
            <person name="Strain E.A."/>
            <person name="Whittaker P."/>
            <person name="Naum M."/>
            <person name="McCarthy P.J."/>
            <person name="Lopez J.V."/>
            <person name="Fischer M."/>
            <person name="Brown E.W."/>
        </authorList>
    </citation>
    <scope>NUCLEOTIDE SEQUENCE [LARGE SCALE GENOMIC DNA]</scope>
    <source>
        <strain evidence="1 2">LMG 19158</strain>
    </source>
</reference>
<comment type="caution">
    <text evidence="1">The sequence shown here is derived from an EMBL/GenBank/DDBJ whole genome shotgun (WGS) entry which is preliminary data.</text>
</comment>
<gene>
    <name evidence="1" type="ORF">VIS19158_04801</name>
</gene>
<accession>F9RK74</accession>
<organism evidence="1 2">
    <name type="scientific">Vibrio scophthalmi LMG 19158</name>
    <dbReference type="NCBI Taxonomy" id="870967"/>
    <lineage>
        <taxon>Bacteria</taxon>
        <taxon>Pseudomonadati</taxon>
        <taxon>Pseudomonadota</taxon>
        <taxon>Gammaproteobacteria</taxon>
        <taxon>Vibrionales</taxon>
        <taxon>Vibrionaceae</taxon>
        <taxon>Vibrio</taxon>
    </lineage>
</organism>
<sequence length="63" mass="7177">MSASNRAKELGVKRMSEVVEFYGNTAQTMRNVYSRNPKAFDAMVIGYIQVAEKEKQNNLAFML</sequence>
<dbReference type="Proteomes" id="UP000004349">
    <property type="component" value="Unassembled WGS sequence"/>
</dbReference>
<name>F9RK74_9VIBR</name>
<proteinExistence type="predicted"/>
<dbReference type="RefSeq" id="WP_005593529.1">
    <property type="nucleotide sequence ID" value="NZ_AFWE01000057.1"/>
</dbReference>
<evidence type="ECO:0000313" key="1">
    <source>
        <dbReference type="EMBL" id="EGU40076.1"/>
    </source>
</evidence>
<dbReference type="AlphaFoldDB" id="F9RK74"/>
<dbReference type="EMBL" id="AFWE01000057">
    <property type="protein sequence ID" value="EGU40076.1"/>
    <property type="molecule type" value="Genomic_DNA"/>
</dbReference>
<evidence type="ECO:0000313" key="2">
    <source>
        <dbReference type="Proteomes" id="UP000004349"/>
    </source>
</evidence>
<protein>
    <submittedName>
        <fullName evidence="1">Uncharacterized protein</fullName>
    </submittedName>
</protein>